<evidence type="ECO:0000313" key="3">
    <source>
        <dbReference type="Proteomes" id="UP000216605"/>
    </source>
</evidence>
<name>A0A255Z6R4_9FLAO</name>
<reference evidence="2 3" key="1">
    <citation type="submission" date="2017-07" db="EMBL/GenBank/DDBJ databases">
        <title>Flavobacterium cyanobacteriorum sp. nov., isolated from cyanobacterial aggregates in a eutrophic lake.</title>
        <authorList>
            <person name="Cai H."/>
        </authorList>
    </citation>
    <scope>NUCLEOTIDE SEQUENCE [LARGE SCALE GENOMIC DNA]</scope>
    <source>
        <strain evidence="2 3">TH021</strain>
    </source>
</reference>
<feature type="compositionally biased region" description="Basic and acidic residues" evidence="1">
    <location>
        <begin position="77"/>
        <end position="90"/>
    </location>
</feature>
<feature type="compositionally biased region" description="Acidic residues" evidence="1">
    <location>
        <begin position="57"/>
        <end position="67"/>
    </location>
</feature>
<accession>A0A255Z6R4</accession>
<dbReference type="EMBL" id="NOXV01000257">
    <property type="protein sequence ID" value="OYQ37237.1"/>
    <property type="molecule type" value="Genomic_DNA"/>
</dbReference>
<gene>
    <name evidence="2" type="ORF">CHU92_08580</name>
</gene>
<feature type="region of interest" description="Disordered" evidence="1">
    <location>
        <begin position="21"/>
        <end position="90"/>
    </location>
</feature>
<sequence>MANLAVHKGFYSLINYAAMTTPDKDQKSGNNGSYHQMRPGTDYAGTDPERYEHLMDDENDTGGTDDDDYKKKPKNHTTTDERLLNLDRGE</sequence>
<protein>
    <submittedName>
        <fullName evidence="2">Uncharacterized protein</fullName>
    </submittedName>
</protein>
<evidence type="ECO:0000256" key="1">
    <source>
        <dbReference type="SAM" id="MobiDB-lite"/>
    </source>
</evidence>
<proteinExistence type="predicted"/>
<keyword evidence="3" id="KW-1185">Reference proteome</keyword>
<comment type="caution">
    <text evidence="2">The sequence shown here is derived from an EMBL/GenBank/DDBJ whole genome shotgun (WGS) entry which is preliminary data.</text>
</comment>
<dbReference type="AlphaFoldDB" id="A0A255Z6R4"/>
<dbReference type="Proteomes" id="UP000216605">
    <property type="component" value="Unassembled WGS sequence"/>
</dbReference>
<feature type="compositionally biased region" description="Basic and acidic residues" evidence="1">
    <location>
        <begin position="47"/>
        <end position="56"/>
    </location>
</feature>
<organism evidence="2 3">
    <name type="scientific">Flavobacterium cyanobacteriorum</name>
    <dbReference type="NCBI Taxonomy" id="2022802"/>
    <lineage>
        <taxon>Bacteria</taxon>
        <taxon>Pseudomonadati</taxon>
        <taxon>Bacteroidota</taxon>
        <taxon>Flavobacteriia</taxon>
        <taxon>Flavobacteriales</taxon>
        <taxon>Flavobacteriaceae</taxon>
        <taxon>Flavobacterium</taxon>
    </lineage>
</organism>
<evidence type="ECO:0000313" key="2">
    <source>
        <dbReference type="EMBL" id="OYQ37237.1"/>
    </source>
</evidence>